<dbReference type="RefSeq" id="XP_033393816.1">
    <property type="nucleotide sequence ID" value="XM_033542445.1"/>
</dbReference>
<evidence type="ECO:0000313" key="3">
    <source>
        <dbReference type="EMBL" id="KAF2138103.1"/>
    </source>
</evidence>
<dbReference type="PANTHER" id="PTHR33840:SF1">
    <property type="entry name" value="TLE1 PHOSPHOLIPASE DOMAIN-CONTAINING PROTEIN"/>
    <property type="match status" value="1"/>
</dbReference>
<sequence>MGEQILRRPKKLIVCCDGTWMDSDNGLNNEGTWFHPSWELQTPSNVTRIGRAILAEDSQHHPQVVYYQAGVGTGFSWTEQIVGGGTGEGLAENIREAYSFLANNYSEGDSIFLIGFSRGAFTARSISGLIGGVGLLEKHALPVFYDVFKDWEHTGAKDYHIRVKKDYPRFSIKASADDPQEYLKQYKDELKKHGLTREVEITAVGVWDTVGALGIPTPEILQKIGFPAFLHEYRFFDTDIDNHILHAFQALALDEKRSSYSPAIWERPTGCNTKLKQVWFPGVHSNIGGSYADSGLADITLAWMMSQLEPWLEFDEQYLVEQWTLNSEYHQEERHKSLYHPHRIHPEHTPLLHSRHNTLQVTSGDIVAAPKGDKYSNDNDMSLFPDASSSDEEANVHLAESVGPTAPSSHPGWALTKIYNSNKFPTSLGGTTPRTPGRYTKTDYYSNKRLTEPMRETGEHVHASVRVRKDALDKKYDPAGMRGWVWEEDAVTRGRWVYRGEDVKWQGKKLPEDELGRLEIKLLKLDQRMRARVASEELRMMKRATLAKVEGGKKSRKKEGGRTKTF</sequence>
<feature type="domain" description="T6SS Phospholipase effector Tle1-like catalytic" evidence="2">
    <location>
        <begin position="10"/>
        <end position="307"/>
    </location>
</feature>
<gene>
    <name evidence="3" type="ORF">K452DRAFT_301472</name>
</gene>
<evidence type="ECO:0000256" key="1">
    <source>
        <dbReference type="SAM" id="MobiDB-lite"/>
    </source>
</evidence>
<proteinExistence type="predicted"/>
<dbReference type="PANTHER" id="PTHR33840">
    <property type="match status" value="1"/>
</dbReference>
<accession>A0A6A6B402</accession>
<organism evidence="3 4">
    <name type="scientific">Aplosporella prunicola CBS 121167</name>
    <dbReference type="NCBI Taxonomy" id="1176127"/>
    <lineage>
        <taxon>Eukaryota</taxon>
        <taxon>Fungi</taxon>
        <taxon>Dikarya</taxon>
        <taxon>Ascomycota</taxon>
        <taxon>Pezizomycotina</taxon>
        <taxon>Dothideomycetes</taxon>
        <taxon>Dothideomycetes incertae sedis</taxon>
        <taxon>Botryosphaeriales</taxon>
        <taxon>Aplosporellaceae</taxon>
        <taxon>Aplosporella</taxon>
    </lineage>
</organism>
<dbReference type="Pfam" id="PF09994">
    <property type="entry name" value="T6SS_Tle1-like_cat"/>
    <property type="match status" value="1"/>
</dbReference>
<dbReference type="InterPro" id="IPR018712">
    <property type="entry name" value="Tle1-like_cat"/>
</dbReference>
<name>A0A6A6B402_9PEZI</name>
<evidence type="ECO:0000259" key="2">
    <source>
        <dbReference type="Pfam" id="PF09994"/>
    </source>
</evidence>
<dbReference type="InterPro" id="IPR029058">
    <property type="entry name" value="AB_hydrolase_fold"/>
</dbReference>
<feature type="compositionally biased region" description="Basic and acidic residues" evidence="1">
    <location>
        <begin position="550"/>
        <end position="566"/>
    </location>
</feature>
<dbReference type="OrthoDB" id="3057168at2759"/>
<dbReference type="GeneID" id="54299942"/>
<dbReference type="Proteomes" id="UP000799438">
    <property type="component" value="Unassembled WGS sequence"/>
</dbReference>
<dbReference type="SUPFAM" id="SSF53474">
    <property type="entry name" value="alpha/beta-Hydrolases"/>
    <property type="match status" value="1"/>
</dbReference>
<dbReference type="AlphaFoldDB" id="A0A6A6B402"/>
<evidence type="ECO:0000313" key="4">
    <source>
        <dbReference type="Proteomes" id="UP000799438"/>
    </source>
</evidence>
<protein>
    <recommendedName>
        <fullName evidence="2">T6SS Phospholipase effector Tle1-like catalytic domain-containing protein</fullName>
    </recommendedName>
</protein>
<feature type="region of interest" description="Disordered" evidence="1">
    <location>
        <begin position="547"/>
        <end position="566"/>
    </location>
</feature>
<reference evidence="3" key="1">
    <citation type="journal article" date="2020" name="Stud. Mycol.">
        <title>101 Dothideomycetes genomes: a test case for predicting lifestyles and emergence of pathogens.</title>
        <authorList>
            <person name="Haridas S."/>
            <person name="Albert R."/>
            <person name="Binder M."/>
            <person name="Bloem J."/>
            <person name="Labutti K."/>
            <person name="Salamov A."/>
            <person name="Andreopoulos B."/>
            <person name="Baker S."/>
            <person name="Barry K."/>
            <person name="Bills G."/>
            <person name="Bluhm B."/>
            <person name="Cannon C."/>
            <person name="Castanera R."/>
            <person name="Culley D."/>
            <person name="Daum C."/>
            <person name="Ezra D."/>
            <person name="Gonzalez J."/>
            <person name="Henrissat B."/>
            <person name="Kuo A."/>
            <person name="Liang C."/>
            <person name="Lipzen A."/>
            <person name="Lutzoni F."/>
            <person name="Magnuson J."/>
            <person name="Mondo S."/>
            <person name="Nolan M."/>
            <person name="Ohm R."/>
            <person name="Pangilinan J."/>
            <person name="Park H.-J."/>
            <person name="Ramirez L."/>
            <person name="Alfaro M."/>
            <person name="Sun H."/>
            <person name="Tritt A."/>
            <person name="Yoshinaga Y."/>
            <person name="Zwiers L.-H."/>
            <person name="Turgeon B."/>
            <person name="Goodwin S."/>
            <person name="Spatafora J."/>
            <person name="Crous P."/>
            <person name="Grigoriev I."/>
        </authorList>
    </citation>
    <scope>NUCLEOTIDE SEQUENCE</scope>
    <source>
        <strain evidence="3">CBS 121167</strain>
    </source>
</reference>
<dbReference type="EMBL" id="ML995498">
    <property type="protein sequence ID" value="KAF2138103.1"/>
    <property type="molecule type" value="Genomic_DNA"/>
</dbReference>
<keyword evidence="4" id="KW-1185">Reference proteome</keyword>